<reference evidence="2" key="1">
    <citation type="submission" date="2020-04" db="EMBL/GenBank/DDBJ databases">
        <authorList>
            <person name="Alioto T."/>
            <person name="Alioto T."/>
            <person name="Gomez Garrido J."/>
        </authorList>
    </citation>
    <scope>NUCLEOTIDE SEQUENCE</scope>
    <source>
        <strain evidence="2">A484AB</strain>
    </source>
</reference>
<keyword evidence="3" id="KW-1185">Reference proteome</keyword>
<comment type="caution">
    <text evidence="2">The sequence shown here is derived from an EMBL/GenBank/DDBJ whole genome shotgun (WGS) entry which is preliminary data.</text>
</comment>
<dbReference type="SUPFAM" id="SSF56496">
    <property type="entry name" value="Fibrinogen C-terminal domain-like"/>
    <property type="match status" value="1"/>
</dbReference>
<organism evidence="2 3">
    <name type="scientific">Paramuricea clavata</name>
    <name type="common">Red gorgonian</name>
    <name type="synonym">Violescent sea-whip</name>
    <dbReference type="NCBI Taxonomy" id="317549"/>
    <lineage>
        <taxon>Eukaryota</taxon>
        <taxon>Metazoa</taxon>
        <taxon>Cnidaria</taxon>
        <taxon>Anthozoa</taxon>
        <taxon>Octocorallia</taxon>
        <taxon>Malacalcyonacea</taxon>
        <taxon>Plexauridae</taxon>
        <taxon>Paramuricea</taxon>
    </lineage>
</organism>
<evidence type="ECO:0000313" key="2">
    <source>
        <dbReference type="EMBL" id="CAB3991344.1"/>
    </source>
</evidence>
<name>A0A7D9DQA4_PARCT</name>
<sequence length="1058" mass="121043">MLTVFVVLFQLSSCYALGRSGADLPGKRLQNHGEIHKAKNLIDALSFKLHTKYEKLTLQSNENLVQSASIRDELKMLNKLKGLLNDLLNKSTVCEKFYANFDFTAAREILIDSSASLQKDYTVALQVNHRELINNDLALANGNDLRVYFRRDEDCRPRELDRILENNATTNTKVLFRLQEDLSETVREGSAYYLILFPGNKDAGKARQNPENVYLFYDDFSDSNLEKKWQKNWGDIRVENGALKLKTRQTPTRDAGEISVFVKHGYEWEDIEVELDFNERNNVKAPGPFLRVQDARFQSTTAWWFEYITGKKFCIMRPFKNNNDAGWLYRRGALAKPLSAGSWYHAKYRVVGDRFSHWVNNVLIQNNVKVSSQWMITKGTFGLGCHKYDIGCHTSYDNIKITKYITVLPTVSLGTECKVDLKKFHGLGTSKKNPATSCKQIHDISLKDGKLDNGLYWIKTSADRSVQTYCDLTNGGWTLVGKVSGFVNKLYKFWLIKNYNVVVLNSPALPSKVGCIDARYLATYHASTVMFSSGNNKNGIGLKWVQWPLPYGRESDSLWTHSVGRTTVSKARMHPVTVKAWNGKEQVCYQNKYGIMPLPQHGGSYPSATVNTAGNTRTKDYCMAVGVQKTGTTADGWTQNGNGYDSARSDSDWPNSQYNHVSPHCALGKLHNYTKIHEAKNIVDSLSFKLHLNFQKQQGKYEHLKLQLHDEYLMQRNSTKDGIKMLKRLWNLLNDLTKKNSICERFQSFIAARQILINSNASLQKNYTVALEVNHRELIDNDLALANGNDLRVYFQKDEDCRPKEIDRVLENVATTKTKVLFKLQEDLSETIRDGSAYYIVYGNKNAGKAKQNPENVYLFYDDFSNSNLEKKWQKNWGDIRVENGVLKVKTRQTPTRNQAEISVFAKHGHEWKDIEVQLDLNERNTGSNVAPGPFLRVQDARIESTTAWWFEYVSAKKYCTMRPYQNNKDASWLYRSNLAKPLSPGSWFHAKYRVVGDRFSHWVNNRLVHNNVKVSPQWMITKGTMGFGCHRGNIGCHTSYDNIKITKYVPVLPTVSL</sequence>
<dbReference type="Gene3D" id="2.60.120.1000">
    <property type="match status" value="1"/>
</dbReference>
<dbReference type="GO" id="GO:0016787">
    <property type="term" value="F:hydrolase activity"/>
    <property type="evidence" value="ECO:0007669"/>
    <property type="project" value="InterPro"/>
</dbReference>
<protein>
    <recommendedName>
        <fullName evidence="1">3-keto-alpha-glucoside-1,2-lyase/3-keto-2-hydroxy-glucal hydratase domain-containing protein</fullName>
    </recommendedName>
</protein>
<dbReference type="OrthoDB" id="5982296at2759"/>
<dbReference type="InterPro" id="IPR036056">
    <property type="entry name" value="Fibrinogen-like_C"/>
</dbReference>
<dbReference type="Proteomes" id="UP001152795">
    <property type="component" value="Unassembled WGS sequence"/>
</dbReference>
<dbReference type="AlphaFoldDB" id="A0A7D9DQA4"/>
<feature type="domain" description="3-keto-alpha-glucoside-1,2-lyase/3-keto-2-hydroxy-glucal hydratase" evidence="1">
    <location>
        <begin position="867"/>
        <end position="1047"/>
    </location>
</feature>
<dbReference type="InterPro" id="IPR010496">
    <property type="entry name" value="AL/BT2_dom"/>
</dbReference>
<accession>A0A7D9DQA4</accession>
<dbReference type="Gene3D" id="2.60.120.560">
    <property type="entry name" value="Exo-inulinase, domain 1"/>
    <property type="match status" value="2"/>
</dbReference>
<dbReference type="EMBL" id="CACRXK020001831">
    <property type="protein sequence ID" value="CAB3991344.1"/>
    <property type="molecule type" value="Genomic_DNA"/>
</dbReference>
<feature type="domain" description="3-keto-alpha-glucoside-1,2-lyase/3-keto-2-hydroxy-glucal hydratase" evidence="1">
    <location>
        <begin position="222"/>
        <end position="402"/>
    </location>
</feature>
<feature type="non-terminal residue" evidence="2">
    <location>
        <position position="1058"/>
    </location>
</feature>
<proteinExistence type="predicted"/>
<gene>
    <name evidence="2" type="ORF">PACLA_8A019527</name>
</gene>
<dbReference type="Pfam" id="PF06439">
    <property type="entry name" value="3keto-disac_hyd"/>
    <property type="match status" value="2"/>
</dbReference>
<evidence type="ECO:0000313" key="3">
    <source>
        <dbReference type="Proteomes" id="UP001152795"/>
    </source>
</evidence>
<evidence type="ECO:0000259" key="1">
    <source>
        <dbReference type="Pfam" id="PF06439"/>
    </source>
</evidence>